<feature type="compositionally biased region" description="Basic and acidic residues" evidence="1">
    <location>
        <begin position="94"/>
        <end position="107"/>
    </location>
</feature>
<dbReference type="CDD" id="cd00085">
    <property type="entry name" value="HNHc"/>
    <property type="match status" value="1"/>
</dbReference>
<gene>
    <name evidence="3" type="ORF">PSM7751_03708</name>
</gene>
<dbReference type="OrthoDB" id="5292295at2"/>
<accession>A0A1X7A4X6</accession>
<feature type="domain" description="HNH nuclease" evidence="2">
    <location>
        <begin position="20"/>
        <end position="91"/>
    </location>
</feature>
<evidence type="ECO:0000259" key="2">
    <source>
        <dbReference type="SMART" id="SM00507"/>
    </source>
</evidence>
<dbReference type="EMBL" id="FWFN01000009">
    <property type="protein sequence ID" value="SLN70279.1"/>
    <property type="molecule type" value="Genomic_DNA"/>
</dbReference>
<dbReference type="RefSeq" id="WP_085889735.1">
    <property type="nucleotide sequence ID" value="NZ_FWFN01000009.1"/>
</dbReference>
<keyword evidence="4" id="KW-1185">Reference proteome</keyword>
<evidence type="ECO:0000313" key="4">
    <source>
        <dbReference type="Proteomes" id="UP000193963"/>
    </source>
</evidence>
<protein>
    <recommendedName>
        <fullName evidence="2">HNH nuclease domain-containing protein</fullName>
    </recommendedName>
</protein>
<evidence type="ECO:0000256" key="1">
    <source>
        <dbReference type="SAM" id="MobiDB-lite"/>
    </source>
</evidence>
<dbReference type="AlphaFoldDB" id="A0A1X7A4X6"/>
<dbReference type="Gene3D" id="1.10.30.50">
    <property type="match status" value="1"/>
</dbReference>
<feature type="region of interest" description="Disordered" evidence="1">
    <location>
        <begin position="86"/>
        <end position="122"/>
    </location>
</feature>
<sequence length="122" mass="13902">MARYEARPWRHLYRTAAWRHLRAAQIAAKPLCEWCLRDGVVNDGALLPGGDPQPAPKLRVLIVDHKIPHKGDHALFHDPGNLQTLCKPHHDRHKQREEIRGYSEARGLDGWPIDPAHPANRA</sequence>
<reference evidence="4" key="1">
    <citation type="submission" date="2017-03" db="EMBL/GenBank/DDBJ databases">
        <authorList>
            <person name="Rodrigo-Torres L."/>
            <person name="Arahal R.D."/>
            <person name="Lucena T."/>
        </authorList>
    </citation>
    <scope>NUCLEOTIDE SEQUENCE [LARGE SCALE GENOMIC DNA]</scope>
    <source>
        <strain evidence="4">CECT 7751</strain>
    </source>
</reference>
<proteinExistence type="predicted"/>
<dbReference type="SMART" id="SM00507">
    <property type="entry name" value="HNHc"/>
    <property type="match status" value="1"/>
</dbReference>
<organism evidence="3 4">
    <name type="scientific">Pseudooceanicola marinus</name>
    <dbReference type="NCBI Taxonomy" id="396013"/>
    <lineage>
        <taxon>Bacteria</taxon>
        <taxon>Pseudomonadati</taxon>
        <taxon>Pseudomonadota</taxon>
        <taxon>Alphaproteobacteria</taxon>
        <taxon>Rhodobacterales</taxon>
        <taxon>Paracoccaceae</taxon>
        <taxon>Pseudooceanicola</taxon>
    </lineage>
</organism>
<dbReference type="Proteomes" id="UP000193963">
    <property type="component" value="Unassembled WGS sequence"/>
</dbReference>
<name>A0A1X7A4X6_9RHOB</name>
<dbReference type="InterPro" id="IPR003615">
    <property type="entry name" value="HNH_nuc"/>
</dbReference>
<evidence type="ECO:0000313" key="3">
    <source>
        <dbReference type="EMBL" id="SLN70279.1"/>
    </source>
</evidence>